<dbReference type="InterPro" id="IPR031345">
    <property type="entry name" value="T9SS_Plug_N"/>
</dbReference>
<reference evidence="2 3" key="1">
    <citation type="submission" date="2016-10" db="EMBL/GenBank/DDBJ databases">
        <authorList>
            <person name="de Groot N.N."/>
        </authorList>
    </citation>
    <scope>NUCLEOTIDE SEQUENCE [LARGE SCALE GENOMIC DNA]</scope>
    <source>
        <strain evidence="2 3">DSM 18180</strain>
    </source>
</reference>
<dbReference type="EMBL" id="FPKV01000003">
    <property type="protein sequence ID" value="SFZ93736.1"/>
    <property type="molecule type" value="Genomic_DNA"/>
</dbReference>
<dbReference type="RefSeq" id="WP_143144316.1">
    <property type="nucleotide sequence ID" value="NZ_FPKV01000003.1"/>
</dbReference>
<organism evidence="2 3">
    <name type="scientific">Flaviramulus basaltis</name>
    <dbReference type="NCBI Taxonomy" id="369401"/>
    <lineage>
        <taxon>Bacteria</taxon>
        <taxon>Pseudomonadati</taxon>
        <taxon>Bacteroidota</taxon>
        <taxon>Flavobacteriia</taxon>
        <taxon>Flavobacteriales</taxon>
        <taxon>Flavobacteriaceae</taxon>
        <taxon>Flaviramulus</taxon>
    </lineage>
</organism>
<name>A0A1K2INE8_9FLAO</name>
<sequence>MDFVYLYKQNNNKMLIKFKQIILFVLIPLISFSQVEEVNPPDYIKTINFKGNTPETQLPILKLGEYVILEFDALNGEEEDYYYKIEHFNYDWTPSVLIRSEFMDGFDNQRIRTYENSFNTYQIYSHYKLTIPNQFTKRLNVSGNYMISVYNNDDNLVFSRKFMIYEDKVNVGVNIKRARDVQFIEEKQRVEIVIASNNMQLNNPSQTVNAVIVQNNNLKTAISNIKPQYTIGNQLIYKYDHETSFWAGNEYFYFENKDIRAANTGIQFIELKDLYHNYLYTNVERINSPYTYNPDINGNYVILNIDAEDPSIEADYVWVHFSLLANEALKDKNIHVYGNFNNYTTDDSTKMHFNAEKNIYQNTMLLKQGFYNYKFVVTNNNTIDEGFIGGNFYQTENNYKVLVYYRDLGSRYDKIIGIGEGNSVNISN</sequence>
<feature type="domain" description="Type 9 secretion system plug protein N-terminal" evidence="1">
    <location>
        <begin position="44"/>
        <end position="166"/>
    </location>
</feature>
<gene>
    <name evidence="2" type="ORF">SAMN05428642_103304</name>
</gene>
<dbReference type="Proteomes" id="UP000182544">
    <property type="component" value="Unassembled WGS sequence"/>
</dbReference>
<keyword evidence="3" id="KW-1185">Reference proteome</keyword>
<dbReference type="InterPro" id="IPR014756">
    <property type="entry name" value="Ig_E-set"/>
</dbReference>
<dbReference type="OrthoDB" id="1522602at2"/>
<evidence type="ECO:0000313" key="3">
    <source>
        <dbReference type="Proteomes" id="UP000182544"/>
    </source>
</evidence>
<dbReference type="SUPFAM" id="SSF81296">
    <property type="entry name" value="E set domains"/>
    <property type="match status" value="1"/>
</dbReference>
<protein>
    <recommendedName>
        <fullName evidence="1">Type 9 secretion system plug protein N-terminal domain-containing protein</fullName>
    </recommendedName>
</protein>
<evidence type="ECO:0000259" key="1">
    <source>
        <dbReference type="Pfam" id="PF17116"/>
    </source>
</evidence>
<proteinExistence type="predicted"/>
<dbReference type="AlphaFoldDB" id="A0A1K2INE8"/>
<dbReference type="InterPro" id="IPR013783">
    <property type="entry name" value="Ig-like_fold"/>
</dbReference>
<evidence type="ECO:0000313" key="2">
    <source>
        <dbReference type="EMBL" id="SFZ93736.1"/>
    </source>
</evidence>
<dbReference type="Gene3D" id="2.60.40.10">
    <property type="entry name" value="Immunoglobulins"/>
    <property type="match status" value="1"/>
</dbReference>
<dbReference type="Pfam" id="PF17116">
    <property type="entry name" value="T9SS_plug_1st"/>
    <property type="match status" value="1"/>
</dbReference>
<dbReference type="STRING" id="369401.SAMN05428642_103304"/>
<accession>A0A1K2INE8</accession>